<dbReference type="InterPro" id="IPR029063">
    <property type="entry name" value="SAM-dependent_MTases_sf"/>
</dbReference>
<evidence type="ECO:0000256" key="1">
    <source>
        <dbReference type="ARBA" id="ARBA00022603"/>
    </source>
</evidence>
<dbReference type="OMA" id="VHEVYQQ"/>
<dbReference type="InParanoid" id="L2GWL3"/>
<evidence type="ECO:0000313" key="5">
    <source>
        <dbReference type="Proteomes" id="UP000011081"/>
    </source>
</evidence>
<reference evidence="5" key="1">
    <citation type="submission" date="2011-03" db="EMBL/GenBank/DDBJ databases">
        <title>The genome sequence of Vavraia culicis strain floridensis.</title>
        <authorList>
            <consortium name="The Broad Institute Genome Sequencing Platform"/>
            <person name="Cuomo C."/>
            <person name="Becnel J."/>
            <person name="Sanscrainte N."/>
            <person name="Young S.K."/>
            <person name="Zeng Q."/>
            <person name="Gargeya S."/>
            <person name="Fitzgerald M."/>
            <person name="Haas B."/>
            <person name="Abouelleil A."/>
            <person name="Alvarado L."/>
            <person name="Arachchi H.M."/>
            <person name="Berlin A."/>
            <person name="Chapman S.B."/>
            <person name="Gearin G."/>
            <person name="Goldberg J."/>
            <person name="Griggs A."/>
            <person name="Gujja S."/>
            <person name="Hansen M."/>
            <person name="Heiman D."/>
            <person name="Howarth C."/>
            <person name="Larimer J."/>
            <person name="Lui A."/>
            <person name="MacDonald P.J.P."/>
            <person name="McCowen C."/>
            <person name="Montmayeur A."/>
            <person name="Murphy C."/>
            <person name="Neiman D."/>
            <person name="Pearson M."/>
            <person name="Priest M."/>
            <person name="Roberts A."/>
            <person name="Saif S."/>
            <person name="Shea T."/>
            <person name="Sisk P."/>
            <person name="Stolte C."/>
            <person name="Sykes S."/>
            <person name="Wortman J."/>
            <person name="Nusbaum C."/>
            <person name="Birren B."/>
        </authorList>
    </citation>
    <scope>NUCLEOTIDE SEQUENCE [LARGE SCALE GENOMIC DNA]</scope>
    <source>
        <strain evidence="5">floridensis</strain>
    </source>
</reference>
<dbReference type="VEuPathDB" id="MicrosporidiaDB:VCUG_01007"/>
<evidence type="ECO:0000256" key="2">
    <source>
        <dbReference type="ARBA" id="ARBA00022679"/>
    </source>
</evidence>
<dbReference type="Proteomes" id="UP000011081">
    <property type="component" value="Unassembled WGS sequence"/>
</dbReference>
<dbReference type="GO" id="GO:0032259">
    <property type="term" value="P:methylation"/>
    <property type="evidence" value="ECO:0007669"/>
    <property type="project" value="UniProtKB-KW"/>
</dbReference>
<dbReference type="InterPro" id="IPR051422">
    <property type="entry name" value="AlkB_tRNA_MeTrf/Diox"/>
</dbReference>
<sequence length="213" mass="24300">MSPSSFEQKYVHSFYATNHHAFSSTRHKPWPSVTDFLTRNQGKLILDAGCGNGRHLCPTSVGVDYTRAFLHECVRTANCQALTLMACDVSCLPFRDESFDAVLSCAVVHHLENARQGVEQLYRVLRSGGSCFIIVWALRAVHKHGGNDDTQGRRKFVKIKDNEYLVDWQAKGQMRFYHLYEKDELVELVRSVGFRVVECKEEDESINVEVVKD</sequence>
<dbReference type="GeneID" id="19878889"/>
<gene>
    <name evidence="4" type="ORF">VCUG_01007</name>
</gene>
<dbReference type="GO" id="GO:0006400">
    <property type="term" value="P:tRNA modification"/>
    <property type="evidence" value="ECO:0007669"/>
    <property type="project" value="UniProtKB-ARBA"/>
</dbReference>
<organism evidence="4 5">
    <name type="scientific">Vavraia culicis (isolate floridensis)</name>
    <name type="common">Microsporidian parasite</name>
    <dbReference type="NCBI Taxonomy" id="948595"/>
    <lineage>
        <taxon>Eukaryota</taxon>
        <taxon>Fungi</taxon>
        <taxon>Fungi incertae sedis</taxon>
        <taxon>Microsporidia</taxon>
        <taxon>Pleistophoridae</taxon>
        <taxon>Vavraia</taxon>
    </lineage>
</organism>
<dbReference type="OrthoDB" id="271595at2759"/>
<dbReference type="RefSeq" id="XP_008074027.1">
    <property type="nucleotide sequence ID" value="XM_008075836.1"/>
</dbReference>
<keyword evidence="2" id="KW-0808">Transferase</keyword>
<dbReference type="GO" id="GO:0008757">
    <property type="term" value="F:S-adenosylmethionine-dependent methyltransferase activity"/>
    <property type="evidence" value="ECO:0007669"/>
    <property type="project" value="InterPro"/>
</dbReference>
<dbReference type="Gene3D" id="3.40.50.150">
    <property type="entry name" value="Vaccinia Virus protein VP39"/>
    <property type="match status" value="1"/>
</dbReference>
<dbReference type="AlphaFoldDB" id="L2GWL3"/>
<dbReference type="CDD" id="cd02440">
    <property type="entry name" value="AdoMet_MTases"/>
    <property type="match status" value="1"/>
</dbReference>
<dbReference type="EMBL" id="GL877417">
    <property type="protein sequence ID" value="ELA47475.1"/>
    <property type="molecule type" value="Genomic_DNA"/>
</dbReference>
<accession>L2GWL3</accession>
<dbReference type="PANTHER" id="PTHR13069:SF21">
    <property type="entry name" value="ALKYLATED DNA REPAIR PROTEIN ALKB HOMOLOG 8"/>
    <property type="match status" value="1"/>
</dbReference>
<dbReference type="PANTHER" id="PTHR13069">
    <property type="entry name" value="ALKYLATED DNA REPAIR PROTEIN ALKB HOMOLOG 8"/>
    <property type="match status" value="1"/>
</dbReference>
<keyword evidence="5" id="KW-1185">Reference proteome</keyword>
<dbReference type="GO" id="GO:0008175">
    <property type="term" value="F:tRNA methyltransferase activity"/>
    <property type="evidence" value="ECO:0007669"/>
    <property type="project" value="UniProtKB-ARBA"/>
</dbReference>
<dbReference type="InterPro" id="IPR013216">
    <property type="entry name" value="Methyltransf_11"/>
</dbReference>
<dbReference type="Pfam" id="PF08241">
    <property type="entry name" value="Methyltransf_11"/>
    <property type="match status" value="1"/>
</dbReference>
<evidence type="ECO:0000259" key="3">
    <source>
        <dbReference type="Pfam" id="PF08241"/>
    </source>
</evidence>
<feature type="domain" description="Methyltransferase type 11" evidence="3">
    <location>
        <begin position="46"/>
        <end position="133"/>
    </location>
</feature>
<protein>
    <recommendedName>
        <fullName evidence="3">Methyltransferase type 11 domain-containing protein</fullName>
    </recommendedName>
</protein>
<dbReference type="HOGENOM" id="CLU_1451465_0_0_1"/>
<evidence type="ECO:0000313" key="4">
    <source>
        <dbReference type="EMBL" id="ELA47475.1"/>
    </source>
</evidence>
<name>L2GWL3_VAVCU</name>
<dbReference type="SUPFAM" id="SSF53335">
    <property type="entry name" value="S-adenosyl-L-methionine-dependent methyltransferases"/>
    <property type="match status" value="1"/>
</dbReference>
<proteinExistence type="predicted"/>
<keyword evidence="1" id="KW-0489">Methyltransferase</keyword>
<dbReference type="FunCoup" id="L2GWL3">
    <property type="interactions" value="120"/>
</dbReference>
<dbReference type="STRING" id="948595.L2GWL3"/>